<evidence type="ECO:0000256" key="5">
    <source>
        <dbReference type="SAM" id="Phobius"/>
    </source>
</evidence>
<name>A0A6N2V104_BLAHA</name>
<feature type="transmembrane region" description="Helical" evidence="5">
    <location>
        <begin position="104"/>
        <end position="123"/>
    </location>
</feature>
<feature type="transmembrane region" description="Helical" evidence="5">
    <location>
        <begin position="62"/>
        <end position="84"/>
    </location>
</feature>
<organism evidence="6">
    <name type="scientific">Blautia hansenii</name>
    <name type="common">Ruminococcus hansenii</name>
    <dbReference type="NCBI Taxonomy" id="1322"/>
    <lineage>
        <taxon>Bacteria</taxon>
        <taxon>Bacillati</taxon>
        <taxon>Bacillota</taxon>
        <taxon>Clostridia</taxon>
        <taxon>Lachnospirales</taxon>
        <taxon>Lachnospiraceae</taxon>
        <taxon>Blautia</taxon>
    </lineage>
</organism>
<evidence type="ECO:0000256" key="4">
    <source>
        <dbReference type="ARBA" id="ARBA00023136"/>
    </source>
</evidence>
<keyword evidence="4 5" id="KW-0472">Membrane</keyword>
<dbReference type="RefSeq" id="WP_009246141.1">
    <property type="nucleotide sequence ID" value="NZ_CACRSY010000014.1"/>
</dbReference>
<proteinExistence type="predicted"/>
<keyword evidence="2 5" id="KW-0812">Transmembrane</keyword>
<sequence length="139" mass="16013">MKGDFLKCGVLGWGMEIFWTGLHALGSENWKLTGYSSLWMFPIYGMAACIGPVSKKIQDLPLVLRGSIYMTGIFTVEYLSGMFLKHYNVCPWDYSSSPFQYKGVIRLDYAPVWFLVGIIYEKFLKCRSNCYMIVRDDKV</sequence>
<dbReference type="AlphaFoldDB" id="A0A6N2V104"/>
<evidence type="ECO:0008006" key="7">
    <source>
        <dbReference type="Google" id="ProtNLM"/>
    </source>
</evidence>
<dbReference type="PANTHER" id="PTHR31746">
    <property type="entry name" value="TRANSMEMBRANE PROTEIN 229 FAMILY MEMBER"/>
    <property type="match status" value="1"/>
</dbReference>
<protein>
    <recommendedName>
        <fullName evidence="7">ABC-transporter type IV</fullName>
    </recommendedName>
</protein>
<dbReference type="GO" id="GO:0016020">
    <property type="term" value="C:membrane"/>
    <property type="evidence" value="ECO:0007669"/>
    <property type="project" value="UniProtKB-SubCell"/>
</dbReference>
<evidence type="ECO:0000313" key="6">
    <source>
        <dbReference type="EMBL" id="VYT23650.1"/>
    </source>
</evidence>
<gene>
    <name evidence="6" type="ORF">BHLFYP23_00777</name>
</gene>
<evidence type="ECO:0000256" key="2">
    <source>
        <dbReference type="ARBA" id="ARBA00022692"/>
    </source>
</evidence>
<accession>A0A6N2V104</accession>
<feature type="transmembrane region" description="Helical" evidence="5">
    <location>
        <begin position="32"/>
        <end position="50"/>
    </location>
</feature>
<dbReference type="InterPro" id="IPR010540">
    <property type="entry name" value="CmpB_TMEM229"/>
</dbReference>
<evidence type="ECO:0000256" key="3">
    <source>
        <dbReference type="ARBA" id="ARBA00022989"/>
    </source>
</evidence>
<dbReference type="Pfam" id="PF06541">
    <property type="entry name" value="ABC_trans_CmpB"/>
    <property type="match status" value="1"/>
</dbReference>
<comment type="subcellular location">
    <subcellularLocation>
        <location evidence="1">Membrane</location>
        <topology evidence="1">Multi-pass membrane protein</topology>
    </subcellularLocation>
</comment>
<dbReference type="EMBL" id="CACRSY010000014">
    <property type="protein sequence ID" value="VYT23650.1"/>
    <property type="molecule type" value="Genomic_DNA"/>
</dbReference>
<reference evidence="6" key="1">
    <citation type="submission" date="2019-11" db="EMBL/GenBank/DDBJ databases">
        <authorList>
            <person name="Feng L."/>
        </authorList>
    </citation>
    <scope>NUCLEOTIDE SEQUENCE</scope>
    <source>
        <strain evidence="6">BhanseniiLFYP23</strain>
    </source>
</reference>
<keyword evidence="3 5" id="KW-1133">Transmembrane helix</keyword>
<evidence type="ECO:0000256" key="1">
    <source>
        <dbReference type="ARBA" id="ARBA00004141"/>
    </source>
</evidence>
<dbReference type="PANTHER" id="PTHR31746:SF2">
    <property type="entry name" value="TRANSMEMBRANE PROTEIN 229A"/>
    <property type="match status" value="1"/>
</dbReference>